<gene>
    <name evidence="9" type="ORF">ONZ51_g4853</name>
</gene>
<evidence type="ECO:0000256" key="5">
    <source>
        <dbReference type="SAM" id="MobiDB-lite"/>
    </source>
</evidence>
<dbReference type="PROSITE" id="PS50865">
    <property type="entry name" value="ZF_MYND_2"/>
    <property type="match status" value="1"/>
</dbReference>
<feature type="domain" description="J" evidence="7">
    <location>
        <begin position="1441"/>
        <end position="1520"/>
    </location>
</feature>
<evidence type="ECO:0000256" key="6">
    <source>
        <dbReference type="SAM" id="Phobius"/>
    </source>
</evidence>
<evidence type="ECO:0008006" key="11">
    <source>
        <dbReference type="Google" id="ProtNLM"/>
    </source>
</evidence>
<evidence type="ECO:0000313" key="10">
    <source>
        <dbReference type="Proteomes" id="UP001215151"/>
    </source>
</evidence>
<dbReference type="InterPro" id="IPR002893">
    <property type="entry name" value="Znf_MYND"/>
</dbReference>
<keyword evidence="1" id="KW-0479">Metal-binding</keyword>
<reference evidence="9" key="1">
    <citation type="submission" date="2022-11" db="EMBL/GenBank/DDBJ databases">
        <title>Genome Sequence of Cubamyces cubensis.</title>
        <authorList>
            <person name="Buettner E."/>
        </authorList>
    </citation>
    <scope>NUCLEOTIDE SEQUENCE</scope>
    <source>
        <strain evidence="9">MPL-01</strain>
    </source>
</reference>
<dbReference type="GO" id="GO:0008270">
    <property type="term" value="F:zinc ion binding"/>
    <property type="evidence" value="ECO:0007669"/>
    <property type="project" value="UniProtKB-KW"/>
</dbReference>
<keyword evidence="2 4" id="KW-0863">Zinc-finger</keyword>
<keyword evidence="6" id="KW-0472">Membrane</keyword>
<dbReference type="CDD" id="cd06257">
    <property type="entry name" value="DnaJ"/>
    <property type="match status" value="1"/>
</dbReference>
<dbReference type="InterPro" id="IPR036869">
    <property type="entry name" value="J_dom_sf"/>
</dbReference>
<organism evidence="9 10">
    <name type="scientific">Trametes cubensis</name>
    <dbReference type="NCBI Taxonomy" id="1111947"/>
    <lineage>
        <taxon>Eukaryota</taxon>
        <taxon>Fungi</taxon>
        <taxon>Dikarya</taxon>
        <taxon>Basidiomycota</taxon>
        <taxon>Agaricomycotina</taxon>
        <taxon>Agaricomycetes</taxon>
        <taxon>Polyporales</taxon>
        <taxon>Polyporaceae</taxon>
        <taxon>Trametes</taxon>
    </lineage>
</organism>
<feature type="region of interest" description="Disordered" evidence="5">
    <location>
        <begin position="1611"/>
        <end position="1632"/>
    </location>
</feature>
<dbReference type="EMBL" id="JAPEVG010000098">
    <property type="protein sequence ID" value="KAJ8483199.1"/>
    <property type="molecule type" value="Genomic_DNA"/>
</dbReference>
<keyword evidence="3" id="KW-0862">Zinc</keyword>
<evidence type="ECO:0000259" key="8">
    <source>
        <dbReference type="PROSITE" id="PS50865"/>
    </source>
</evidence>
<dbReference type="Proteomes" id="UP001215151">
    <property type="component" value="Unassembled WGS sequence"/>
</dbReference>
<comment type="caution">
    <text evidence="9">The sequence shown here is derived from an EMBL/GenBank/DDBJ whole genome shotgun (WGS) entry which is preliminary data.</text>
</comment>
<evidence type="ECO:0000313" key="9">
    <source>
        <dbReference type="EMBL" id="KAJ8483199.1"/>
    </source>
</evidence>
<evidence type="ECO:0000256" key="3">
    <source>
        <dbReference type="ARBA" id="ARBA00022833"/>
    </source>
</evidence>
<name>A0AAD7X9X4_9APHY</name>
<dbReference type="PROSITE" id="PS50076">
    <property type="entry name" value="DNAJ_2"/>
    <property type="match status" value="1"/>
</dbReference>
<keyword evidence="6" id="KW-0812">Transmembrane</keyword>
<dbReference type="SUPFAM" id="SSF46565">
    <property type="entry name" value="Chaperone J-domain"/>
    <property type="match status" value="1"/>
</dbReference>
<proteinExistence type="predicted"/>
<protein>
    <recommendedName>
        <fullName evidence="11">MYND-type domain-containing protein</fullName>
    </recommendedName>
</protein>
<feature type="domain" description="MYND-type" evidence="8">
    <location>
        <begin position="1160"/>
        <end position="1198"/>
    </location>
</feature>
<keyword evidence="10" id="KW-1185">Reference proteome</keyword>
<sequence>MNPVDILEKYISVRRSCYYEYYSKPNIYDQQQFAQHGFAEALLSQFERLAEAGDDVQLRLERAIRCLSGWDTDGRMCHEGALYYVDPILFPKLDRIADKNYPPPATPPGMTPPELSLRAHSIAAYAYVKKYYASLSELEMIACDAKCYPREDAQINAVDPLDNLLCAVGRANWLACMQFVTPAALMAGFAFKGLTERLGVDIEGFKHYRPLWRALEQREQELREAECNKRRITGFSTPDPTACATSKCPERRSKLYKAAVSPCPGPCPFDMKPSYCSESCRNKDSKHRLFCSGREQTELPLTIVADQRTRDRLVMSMELRGPVEQLEKILCAEREVDSDPRDGVVLWVLDMPSLRDPTKIEVYAMKRYEPTYAITANGLVPYIQVRRVMPFPPLFGKTRNKHLVKPRHSAQSAASSSSSSQTTQAPRLTHEVSYNIPAEMYPGGYDGFEHYMILKEEVCYDHRSPPDFRKVYSEGRRMIRDYPAERLERGVQLKDAPMLFEYSLRVLSLCEVPITARSSHVVAGYLADVAGLSTQSSLERNGGAPPRVKNNGPQLQLRALAGYAYFHLWAFWFITHGGSLHALKKSNVIHNAVYAANLCVERGFIPPIVLRIASWMATTEARYGVDMRKSEGFKRFGSLWKAHEDYLMRLQERETARLAKVAQAPNQYRCANEGCDIQAINKNALKRCAGDCPEETKPYYCSSYCQRLHWVIHRESCKKDLSAVFDGMVDDDGDPDWADVDDFYLPPDRYHVSDKGWPLFAEREGPEIFIDIPNVSLYRKGEVIRVRTRTLSPDCLKAYKMLWVVAYTNAARVIVDGTCVARKRLEIPYDLNHAHALRALLPEREQLKALRPEAYTTSYMSLVPMKPLPPEACSLGYGRFEYPSLSTCSSPGSWSVYNSQSYDVLYRTQPDPHRSLLAATADRKPWVRLHTYQETLYTCLHDYRRGPFDLSTQPPSPFDGAPAARYLVNLSHRANKGNSAPLKVERALRYLSGWETRGKPDPDSALSALEPLTELKLETFPRGRLTEILSSDDLEPVRLIAQVHSIAAYAYYLKYITPAHARIRPSCAAKENLIWNLLSAVRHAHAAAKMQFITRGVLWAGFAFQGIAELVGVPLANFKHYTPLWHALEQREIAVFGRAGDISFRTAYFAEGECGLGLPCWETRRLASCSGRCPAHLKPKYCSRKCQENYWPQHKGLCDAGTALWPPPTLDCLKNSERYKFELTALYTPDRVVQIEVLPEVEEGADWAKGRVSWWKLHAASPYEPGKKVIHPGPPSPFEGLRGAQYLDRLKEYTQGGEEWYLVHIEKALRFLSGWNWLGTPRLDDAIAELTSLPLKADEDVVDQRRTTLPVQFTVQVHSILAYAHYKKYTRQRDDSVASLLQAVHHASRAANWQFVSKAVLLAGFAFKGLSERVNVRPESFAHYSPLWYELDTRERAVFGGDGDLRSLEKSSATPQQIKARYYELVRIHHPDSPFGRDLSPAIRRSRFQAITAAYDTLRGKTNGSNGPVDVYRAELERRRRARAAYEASRRRAGAQAEVWTASADDRWKDRIILFVGIMALGAGLGPMLVWPSYTASRQAHIVASQNLAQARREAREFGEERRQEIHKRVQEYNALKEARERPPDSGRSAAT</sequence>
<accession>A0AAD7X9X4</accession>
<feature type="compositionally biased region" description="Basic and acidic residues" evidence="5">
    <location>
        <begin position="1611"/>
        <end position="1625"/>
    </location>
</feature>
<feature type="compositionally biased region" description="Low complexity" evidence="5">
    <location>
        <begin position="409"/>
        <end position="425"/>
    </location>
</feature>
<evidence type="ECO:0000259" key="7">
    <source>
        <dbReference type="PROSITE" id="PS50076"/>
    </source>
</evidence>
<dbReference type="InterPro" id="IPR001623">
    <property type="entry name" value="DnaJ_domain"/>
</dbReference>
<keyword evidence="6" id="KW-1133">Transmembrane helix</keyword>
<feature type="region of interest" description="Disordered" evidence="5">
    <location>
        <begin position="403"/>
        <end position="428"/>
    </location>
</feature>
<feature type="transmembrane region" description="Helical" evidence="6">
    <location>
        <begin position="1552"/>
        <end position="1571"/>
    </location>
</feature>
<evidence type="ECO:0000256" key="4">
    <source>
        <dbReference type="PROSITE-ProRule" id="PRU00134"/>
    </source>
</evidence>
<dbReference type="Gene3D" id="6.10.140.2220">
    <property type="match status" value="1"/>
</dbReference>
<evidence type="ECO:0000256" key="1">
    <source>
        <dbReference type="ARBA" id="ARBA00022723"/>
    </source>
</evidence>
<dbReference type="Gene3D" id="1.10.287.110">
    <property type="entry name" value="DnaJ domain"/>
    <property type="match status" value="1"/>
</dbReference>
<evidence type="ECO:0000256" key="2">
    <source>
        <dbReference type="ARBA" id="ARBA00022771"/>
    </source>
</evidence>